<dbReference type="PANTHER" id="PTHR30537:SF5">
    <property type="entry name" value="HTH-TYPE TRANSCRIPTIONAL ACTIVATOR TTDR-RELATED"/>
    <property type="match status" value="1"/>
</dbReference>
<evidence type="ECO:0000256" key="2">
    <source>
        <dbReference type="ARBA" id="ARBA00023015"/>
    </source>
</evidence>
<dbReference type="Gene3D" id="1.10.10.10">
    <property type="entry name" value="Winged helix-like DNA-binding domain superfamily/Winged helix DNA-binding domain"/>
    <property type="match status" value="1"/>
</dbReference>
<keyword evidence="4" id="KW-0804">Transcription</keyword>
<feature type="domain" description="HTH lysR-type" evidence="5">
    <location>
        <begin position="1"/>
        <end position="59"/>
    </location>
</feature>
<evidence type="ECO:0000313" key="6">
    <source>
        <dbReference type="EMBL" id="WEJ61618.1"/>
    </source>
</evidence>
<dbReference type="Proteomes" id="UP001222275">
    <property type="component" value="Chromosome"/>
</dbReference>
<name>A0ABY8CB32_9GAMM</name>
<gene>
    <name evidence="6" type="ORF">NR989_06265</name>
</gene>
<evidence type="ECO:0000256" key="3">
    <source>
        <dbReference type="ARBA" id="ARBA00023125"/>
    </source>
</evidence>
<evidence type="ECO:0000313" key="7">
    <source>
        <dbReference type="Proteomes" id="UP001222275"/>
    </source>
</evidence>
<dbReference type="InterPro" id="IPR058163">
    <property type="entry name" value="LysR-type_TF_proteobact-type"/>
</dbReference>
<dbReference type="CDD" id="cd08422">
    <property type="entry name" value="PBP2_CrgA_like"/>
    <property type="match status" value="1"/>
</dbReference>
<evidence type="ECO:0000256" key="4">
    <source>
        <dbReference type="ARBA" id="ARBA00023163"/>
    </source>
</evidence>
<accession>A0ABY8CB32</accession>
<dbReference type="Gene3D" id="3.40.190.290">
    <property type="match status" value="1"/>
</dbReference>
<evidence type="ECO:0000256" key="1">
    <source>
        <dbReference type="ARBA" id="ARBA00009437"/>
    </source>
</evidence>
<evidence type="ECO:0000259" key="5">
    <source>
        <dbReference type="PROSITE" id="PS50931"/>
    </source>
</evidence>
<keyword evidence="7" id="KW-1185">Reference proteome</keyword>
<dbReference type="InterPro" id="IPR005119">
    <property type="entry name" value="LysR_subst-bd"/>
</dbReference>
<dbReference type="SUPFAM" id="SSF46785">
    <property type="entry name" value="Winged helix' DNA-binding domain"/>
    <property type="match status" value="1"/>
</dbReference>
<dbReference type="PROSITE" id="PS50931">
    <property type="entry name" value="HTH_LYSR"/>
    <property type="match status" value="1"/>
</dbReference>
<dbReference type="InterPro" id="IPR036390">
    <property type="entry name" value="WH_DNA-bd_sf"/>
</dbReference>
<dbReference type="RefSeq" id="WP_275593876.1">
    <property type="nucleotide sequence ID" value="NZ_CP102381.1"/>
</dbReference>
<dbReference type="PANTHER" id="PTHR30537">
    <property type="entry name" value="HTH-TYPE TRANSCRIPTIONAL REGULATOR"/>
    <property type="match status" value="1"/>
</dbReference>
<reference evidence="6 7" key="1">
    <citation type="submission" date="2022-06" db="EMBL/GenBank/DDBJ databases">
        <title>Thiomicrohabdus sp. nov, an obligately chemolithoautotrophic, sulfur-oxidizing bacterium isolated from beach of Guanyin Mountain. Amoy.</title>
        <authorList>
            <person name="Zhu H."/>
        </authorList>
    </citation>
    <scope>NUCLEOTIDE SEQUENCE [LARGE SCALE GENOMIC DNA]</scope>
    <source>
        <strain evidence="6 7">XGS-01</strain>
    </source>
</reference>
<keyword evidence="2" id="KW-0805">Transcription regulation</keyword>
<dbReference type="InterPro" id="IPR000847">
    <property type="entry name" value="LysR_HTH_N"/>
</dbReference>
<keyword evidence="3" id="KW-0238">DNA-binding</keyword>
<organism evidence="6 7">
    <name type="scientific">Thiomicrorhabdus lithotrophica</name>
    <dbReference type="NCBI Taxonomy" id="2949997"/>
    <lineage>
        <taxon>Bacteria</taxon>
        <taxon>Pseudomonadati</taxon>
        <taxon>Pseudomonadota</taxon>
        <taxon>Gammaproteobacteria</taxon>
        <taxon>Thiotrichales</taxon>
        <taxon>Piscirickettsiaceae</taxon>
        <taxon>Thiomicrorhabdus</taxon>
    </lineage>
</organism>
<protein>
    <submittedName>
        <fullName evidence="6">LysR family transcriptional regulator</fullName>
    </submittedName>
</protein>
<dbReference type="Pfam" id="PF03466">
    <property type="entry name" value="LysR_substrate"/>
    <property type="match status" value="1"/>
</dbReference>
<dbReference type="EMBL" id="CP102381">
    <property type="protein sequence ID" value="WEJ61618.1"/>
    <property type="molecule type" value="Genomic_DNA"/>
</dbReference>
<dbReference type="SUPFAM" id="SSF53850">
    <property type="entry name" value="Periplasmic binding protein-like II"/>
    <property type="match status" value="1"/>
</dbReference>
<proteinExistence type="inferred from homology"/>
<dbReference type="InterPro" id="IPR036388">
    <property type="entry name" value="WH-like_DNA-bd_sf"/>
</dbReference>
<sequence>MGQLEDIQIFLRVVDAGGISRAADQLNIAKSAVSRRLAQLEARLETKLIHRTTRRISLTEEGKLYYQQALNVVDSVKALDSMLVTSNEGFQGQLNLALPLSFGLLHLTPVIDAFMQKHPKLKIKVDLSDKEINLVEEGVDVAFRIGTLNDSSIQARKILPIKLIVCASPEYIEKHGEPTSVAALSERTFLRYSSEGSNTFTLTNKQGKEESFVVKGRLQSNNGDFLKELALKGQGLIVMPTFVCWRELKSGELLRVLPDYELASLNAYAIYPQNRFLSQSARGFIDFLVEYFDGETYWDDF</sequence>
<dbReference type="Pfam" id="PF00126">
    <property type="entry name" value="HTH_1"/>
    <property type="match status" value="1"/>
</dbReference>
<comment type="similarity">
    <text evidence="1">Belongs to the LysR transcriptional regulatory family.</text>
</comment>